<dbReference type="InterPro" id="IPR037069">
    <property type="entry name" value="AcylCoA_DH/ox_N_sf"/>
</dbReference>
<dbReference type="GO" id="GO:0033539">
    <property type="term" value="P:fatty acid beta-oxidation using acyl-CoA dehydrogenase"/>
    <property type="evidence" value="ECO:0007669"/>
    <property type="project" value="TreeGrafter"/>
</dbReference>
<protein>
    <recommendedName>
        <fullName evidence="3">Acyl-CoA dehydrogenase/oxidase N-terminal domain-containing protein</fullName>
    </recommendedName>
</protein>
<gene>
    <name evidence="4" type="ORF">METZ01_LOCUS506745</name>
</gene>
<dbReference type="GO" id="GO:0050660">
    <property type="term" value="F:flavin adenine dinucleotide binding"/>
    <property type="evidence" value="ECO:0007669"/>
    <property type="project" value="InterPro"/>
</dbReference>
<organism evidence="4">
    <name type="scientific">marine metagenome</name>
    <dbReference type="NCBI Taxonomy" id="408172"/>
    <lineage>
        <taxon>unclassified sequences</taxon>
        <taxon>metagenomes</taxon>
        <taxon>ecological metagenomes</taxon>
    </lineage>
</organism>
<dbReference type="InterPro" id="IPR050741">
    <property type="entry name" value="Acyl-CoA_dehydrogenase"/>
</dbReference>
<dbReference type="Gene3D" id="1.10.540.10">
    <property type="entry name" value="Acyl-CoA dehydrogenase/oxidase, N-terminal domain"/>
    <property type="match status" value="1"/>
</dbReference>
<feature type="compositionally biased region" description="Basic and acidic residues" evidence="2">
    <location>
        <begin position="26"/>
        <end position="47"/>
    </location>
</feature>
<dbReference type="PANTHER" id="PTHR48083:SF13">
    <property type="entry name" value="ACYL-COA DEHYDROGENASE FAMILY MEMBER 11"/>
    <property type="match status" value="1"/>
</dbReference>
<dbReference type="AlphaFoldDB" id="A0A383EAZ4"/>
<keyword evidence="1" id="KW-0560">Oxidoreductase</keyword>
<feature type="non-terminal residue" evidence="4">
    <location>
        <position position="138"/>
    </location>
</feature>
<dbReference type="PANTHER" id="PTHR48083">
    <property type="entry name" value="MEDIUM-CHAIN SPECIFIC ACYL-COA DEHYDROGENASE, MITOCHONDRIAL-RELATED"/>
    <property type="match status" value="1"/>
</dbReference>
<dbReference type="GO" id="GO:0005737">
    <property type="term" value="C:cytoplasm"/>
    <property type="evidence" value="ECO:0007669"/>
    <property type="project" value="TreeGrafter"/>
</dbReference>
<dbReference type="InterPro" id="IPR013786">
    <property type="entry name" value="AcylCoA_DH/ox_N"/>
</dbReference>
<evidence type="ECO:0000313" key="4">
    <source>
        <dbReference type="EMBL" id="SVE53891.1"/>
    </source>
</evidence>
<sequence length="138" mass="15447">MIDFTIPEEIEKLKETTQKFILENVIPKEKDPRQDSHGPHDTFRTELNNEAKSLGLLSPSVGKEWGGLGLNMRDMSVIFEASGYSLLGPQAMNCSAPDEGNMHMLEVVANKEQKEKWLRPLAEAKIRSCFSMTEPSPG</sequence>
<dbReference type="EMBL" id="UINC01224318">
    <property type="protein sequence ID" value="SVE53891.1"/>
    <property type="molecule type" value="Genomic_DNA"/>
</dbReference>
<dbReference type="Pfam" id="PF02771">
    <property type="entry name" value="Acyl-CoA_dh_N"/>
    <property type="match status" value="1"/>
</dbReference>
<evidence type="ECO:0000256" key="1">
    <source>
        <dbReference type="ARBA" id="ARBA00023002"/>
    </source>
</evidence>
<evidence type="ECO:0000259" key="3">
    <source>
        <dbReference type="Pfam" id="PF02771"/>
    </source>
</evidence>
<name>A0A383EAZ4_9ZZZZ</name>
<reference evidence="4" key="1">
    <citation type="submission" date="2018-05" db="EMBL/GenBank/DDBJ databases">
        <authorList>
            <person name="Lanie J.A."/>
            <person name="Ng W.-L."/>
            <person name="Kazmierczak K.M."/>
            <person name="Andrzejewski T.M."/>
            <person name="Davidsen T.M."/>
            <person name="Wayne K.J."/>
            <person name="Tettelin H."/>
            <person name="Glass J.I."/>
            <person name="Rusch D."/>
            <person name="Podicherti R."/>
            <person name="Tsui H.-C.T."/>
            <person name="Winkler M.E."/>
        </authorList>
    </citation>
    <scope>NUCLEOTIDE SEQUENCE</scope>
</reference>
<dbReference type="SUPFAM" id="SSF56645">
    <property type="entry name" value="Acyl-CoA dehydrogenase NM domain-like"/>
    <property type="match status" value="1"/>
</dbReference>
<dbReference type="InterPro" id="IPR009100">
    <property type="entry name" value="AcylCoA_DH/oxidase_NM_dom_sf"/>
</dbReference>
<feature type="region of interest" description="Disordered" evidence="2">
    <location>
        <begin position="25"/>
        <end position="47"/>
    </location>
</feature>
<evidence type="ECO:0000256" key="2">
    <source>
        <dbReference type="SAM" id="MobiDB-lite"/>
    </source>
</evidence>
<feature type="domain" description="Acyl-CoA dehydrogenase/oxidase N-terminal" evidence="3">
    <location>
        <begin position="8"/>
        <end position="123"/>
    </location>
</feature>
<dbReference type="GO" id="GO:0003995">
    <property type="term" value="F:acyl-CoA dehydrogenase activity"/>
    <property type="evidence" value="ECO:0007669"/>
    <property type="project" value="TreeGrafter"/>
</dbReference>
<proteinExistence type="predicted"/>
<accession>A0A383EAZ4</accession>